<evidence type="ECO:0000313" key="2">
    <source>
        <dbReference type="Proteomes" id="UP000199322"/>
    </source>
</evidence>
<proteinExistence type="predicted"/>
<dbReference type="STRING" id="28234.SAMN04488588_1142"/>
<dbReference type="EMBL" id="FMYV01000004">
    <property type="protein sequence ID" value="SDC46590.1"/>
    <property type="molecule type" value="Genomic_DNA"/>
</dbReference>
<protein>
    <submittedName>
        <fullName evidence="1">Uncharacterized protein</fullName>
    </submittedName>
</protein>
<sequence>MILSFNGVKVLFKEIDLKSLMTIENGGRIYEILPFLILEWSIDKEISFKNVLNLSPEAAERIYKESRKEYDLLENIEENMLSGWIASTIKKSGNQKISFRGFEDKEIKVIKECLKIKNTLFDHRGNMISYPERGGYLEQNAKYMYFLRIYQEQLKIHYNNLSKRKK</sequence>
<reference evidence="1 2" key="1">
    <citation type="submission" date="2016-10" db="EMBL/GenBank/DDBJ databases">
        <authorList>
            <person name="de Groot N.N."/>
        </authorList>
    </citation>
    <scope>NUCLEOTIDE SEQUENCE [LARGE SCALE GENOMIC DNA]</scope>
    <source>
        <strain evidence="1 2">WG14</strain>
    </source>
</reference>
<accession>A0A1G6LTL8</accession>
<organism evidence="1 2">
    <name type="scientific">Geotoga petraea</name>
    <dbReference type="NCBI Taxonomy" id="28234"/>
    <lineage>
        <taxon>Bacteria</taxon>
        <taxon>Thermotogati</taxon>
        <taxon>Thermotogota</taxon>
        <taxon>Thermotogae</taxon>
        <taxon>Petrotogales</taxon>
        <taxon>Petrotogaceae</taxon>
        <taxon>Geotoga</taxon>
    </lineage>
</organism>
<dbReference type="AlphaFoldDB" id="A0A1G6LTL8"/>
<gene>
    <name evidence="1" type="ORF">SAMN04488588_1142</name>
</gene>
<dbReference type="RefSeq" id="WP_091403524.1">
    <property type="nucleotide sequence ID" value="NZ_FMYV01000004.1"/>
</dbReference>
<dbReference type="Proteomes" id="UP000199322">
    <property type="component" value="Unassembled WGS sequence"/>
</dbReference>
<evidence type="ECO:0000313" key="1">
    <source>
        <dbReference type="EMBL" id="SDC46590.1"/>
    </source>
</evidence>
<keyword evidence="2" id="KW-1185">Reference proteome</keyword>
<name>A0A1G6LTL8_9BACT</name>